<dbReference type="PROSITE" id="PS51257">
    <property type="entry name" value="PROKAR_LIPOPROTEIN"/>
    <property type="match status" value="1"/>
</dbReference>
<name>A0ABV7JG50_9SPHI</name>
<organism evidence="2 3">
    <name type="scientific">Parapedobacter deserti</name>
    <dbReference type="NCBI Taxonomy" id="1912957"/>
    <lineage>
        <taxon>Bacteria</taxon>
        <taxon>Pseudomonadati</taxon>
        <taxon>Bacteroidota</taxon>
        <taxon>Sphingobacteriia</taxon>
        <taxon>Sphingobacteriales</taxon>
        <taxon>Sphingobacteriaceae</taxon>
        <taxon>Parapedobacter</taxon>
    </lineage>
</organism>
<proteinExistence type="predicted"/>
<sequence length="159" mass="18274">MEIKRSLFAIGFLLAMVGCSYGQAADSEKTNVYVYFDEYDGGEVAMYKLERKDIKEPDIYIYETEKLSLLLFNTVDKKNHKIVDSCFVKKLDLKSPKWGANSDNYGLDLNSVSTKYKHIYFVDKLADNKYKIVEVVHYIGSIFFAPGGPKRKTKPRLDD</sequence>
<dbReference type="Proteomes" id="UP001595526">
    <property type="component" value="Unassembled WGS sequence"/>
</dbReference>
<dbReference type="RefSeq" id="WP_379020154.1">
    <property type="nucleotide sequence ID" value="NZ_JBHRTA010000009.1"/>
</dbReference>
<keyword evidence="3" id="KW-1185">Reference proteome</keyword>
<protein>
    <recommendedName>
        <fullName evidence="4">Lipoprotein</fullName>
    </recommendedName>
</protein>
<comment type="caution">
    <text evidence="2">The sequence shown here is derived from an EMBL/GenBank/DDBJ whole genome shotgun (WGS) entry which is preliminary data.</text>
</comment>
<evidence type="ECO:0000256" key="1">
    <source>
        <dbReference type="SAM" id="SignalP"/>
    </source>
</evidence>
<reference evidence="3" key="1">
    <citation type="journal article" date="2019" name="Int. J. Syst. Evol. Microbiol.">
        <title>The Global Catalogue of Microorganisms (GCM) 10K type strain sequencing project: providing services to taxonomists for standard genome sequencing and annotation.</title>
        <authorList>
            <consortium name="The Broad Institute Genomics Platform"/>
            <consortium name="The Broad Institute Genome Sequencing Center for Infectious Disease"/>
            <person name="Wu L."/>
            <person name="Ma J."/>
        </authorList>
    </citation>
    <scope>NUCLEOTIDE SEQUENCE [LARGE SCALE GENOMIC DNA]</scope>
    <source>
        <strain evidence="3">KCTC 52416</strain>
    </source>
</reference>
<feature type="chain" id="PRO_5045573166" description="Lipoprotein" evidence="1">
    <location>
        <begin position="25"/>
        <end position="159"/>
    </location>
</feature>
<gene>
    <name evidence="2" type="ORF">ACFOET_04885</name>
</gene>
<keyword evidence="1" id="KW-0732">Signal</keyword>
<evidence type="ECO:0000313" key="2">
    <source>
        <dbReference type="EMBL" id="MFC3196944.1"/>
    </source>
</evidence>
<accession>A0ABV7JG50</accession>
<dbReference type="EMBL" id="JBHRTA010000009">
    <property type="protein sequence ID" value="MFC3196944.1"/>
    <property type="molecule type" value="Genomic_DNA"/>
</dbReference>
<evidence type="ECO:0008006" key="4">
    <source>
        <dbReference type="Google" id="ProtNLM"/>
    </source>
</evidence>
<feature type="signal peptide" evidence="1">
    <location>
        <begin position="1"/>
        <end position="24"/>
    </location>
</feature>
<evidence type="ECO:0000313" key="3">
    <source>
        <dbReference type="Proteomes" id="UP001595526"/>
    </source>
</evidence>